<organism evidence="1 2">
    <name type="scientific">Carpediemonas membranifera</name>
    <dbReference type="NCBI Taxonomy" id="201153"/>
    <lineage>
        <taxon>Eukaryota</taxon>
        <taxon>Metamonada</taxon>
        <taxon>Carpediemonas-like organisms</taxon>
        <taxon>Carpediemonas</taxon>
    </lineage>
</organism>
<evidence type="ECO:0000313" key="2">
    <source>
        <dbReference type="Proteomes" id="UP000717585"/>
    </source>
</evidence>
<name>A0A8J6BUM9_9EUKA</name>
<comment type="caution">
    <text evidence="1">The sequence shown here is derived from an EMBL/GenBank/DDBJ whole genome shotgun (WGS) entry which is preliminary data.</text>
</comment>
<sequence length="313" mass="34436">MNSTDAALYFETQHAILISRALEAISFNIATQQVCISVEGTEEEGRDLKFVSISPDRCLECSVSITERVMSIDSAAGSGLYTIADQTSDKAPDAQLILNSLTTSGFEPFSVRVSDLRMALDLVLPHSPPRVTFYHAGQGKPLVIVIKAHDHVLSRVQIATQPLIRDLIGVDFDPTTVTHTATLQPHALPMAFPLKGRMRIDQSNFARIRFDSESERLVIMSGSSEVEAQTEFPMDAPITVFERPPARGFESAEFGYKPAHLATAVLSAKYAHLTRLLITSEGVLNVAHLIPRETNVRCFVQFFLMPLVDALPD</sequence>
<dbReference type="Gene3D" id="3.70.10.10">
    <property type="match status" value="1"/>
</dbReference>
<dbReference type="Proteomes" id="UP000717585">
    <property type="component" value="Unassembled WGS sequence"/>
</dbReference>
<dbReference type="Pfam" id="PF02144">
    <property type="entry name" value="Rad1"/>
    <property type="match status" value="1"/>
</dbReference>
<accession>A0A8J6BUM9</accession>
<evidence type="ECO:0000313" key="1">
    <source>
        <dbReference type="EMBL" id="KAG9390516.1"/>
    </source>
</evidence>
<dbReference type="AlphaFoldDB" id="A0A8J6BUM9"/>
<reference evidence="1" key="1">
    <citation type="submission" date="2021-05" db="EMBL/GenBank/DDBJ databases">
        <title>A free-living protist that lacks canonical eukaryotic 1 DNA replication and segregation systems.</title>
        <authorList>
            <person name="Salas-Leiva D.E."/>
            <person name="Tromer E.C."/>
            <person name="Curtis B.A."/>
            <person name="Jerlstrom-Hultqvist J."/>
            <person name="Kolisko M."/>
            <person name="Yi Z."/>
            <person name="Salas-Leiva J.S."/>
            <person name="Gallot-Lavallee L."/>
            <person name="Kops G.J.P.L."/>
            <person name="Archibald J.M."/>
            <person name="Simpson A.G.B."/>
            <person name="Roger A.J."/>
        </authorList>
    </citation>
    <scope>NUCLEOTIDE SEQUENCE</scope>
    <source>
        <strain evidence="1">BICM</strain>
    </source>
</reference>
<dbReference type="GO" id="GO:0000077">
    <property type="term" value="P:DNA damage checkpoint signaling"/>
    <property type="evidence" value="ECO:0007669"/>
    <property type="project" value="InterPro"/>
</dbReference>
<gene>
    <name evidence="1" type="ORF">J8273_7867</name>
</gene>
<dbReference type="InterPro" id="IPR003021">
    <property type="entry name" value="Rad1_Rec1_Rad17"/>
</dbReference>
<protein>
    <submittedName>
        <fullName evidence="1">Rad1 checkpoint control protein</fullName>
    </submittedName>
</protein>
<proteinExistence type="predicted"/>
<keyword evidence="2" id="KW-1185">Reference proteome</keyword>
<dbReference type="EMBL" id="JAHDYR010000064">
    <property type="protein sequence ID" value="KAG9390516.1"/>
    <property type="molecule type" value="Genomic_DNA"/>
</dbReference>